<organism evidence="1 2">
    <name type="scientific">Streptomyces rhizosphaericus</name>
    <dbReference type="NCBI Taxonomy" id="114699"/>
    <lineage>
        <taxon>Bacteria</taxon>
        <taxon>Bacillati</taxon>
        <taxon>Actinomycetota</taxon>
        <taxon>Actinomycetes</taxon>
        <taxon>Kitasatosporales</taxon>
        <taxon>Streptomycetaceae</taxon>
        <taxon>Streptomyces</taxon>
        <taxon>Streptomyces violaceusniger group</taxon>
    </lineage>
</organism>
<protein>
    <submittedName>
        <fullName evidence="1">Uncharacterized protein</fullName>
    </submittedName>
</protein>
<name>A0A6G4AIW1_9ACTN</name>
<dbReference type="RefSeq" id="WP_164429070.1">
    <property type="nucleotide sequence ID" value="NZ_JAAIKT010000022.1"/>
</dbReference>
<accession>A0A6G4AIW1</accession>
<evidence type="ECO:0000313" key="1">
    <source>
        <dbReference type="EMBL" id="NEW72571.1"/>
    </source>
</evidence>
<gene>
    <name evidence="1" type="ORF">G4H13_19700</name>
</gene>
<sequence length="269" mass="28685">MFTIKARDLAAILDRVASHRCQADDGVNDLDALILDCTPGHLHAVACSDRTLAVARTSVAGGVWTAPVGYGDAAALRAWLESAERVTVEHVTSDRHQQLRFTEGPAQITVPAAPHVGRLSWRALLRLVLDARDHSSAVGRPVHLNADDLALWGSACKDGEAIEFRSLGPVGTLMTAGPDFLGLQAPHTWDGPTPGEGWSSSLRTRLFLFAGAFLEVGARYADCTRTVWVVPTRPGPGEEPTLVSADYAAVTLPISQVLAVGKFLTRLPG</sequence>
<reference evidence="1" key="1">
    <citation type="submission" date="2020-02" db="EMBL/GenBank/DDBJ databases">
        <title>A new Streptomyces sp. for controlling soil-borne diseases.</title>
        <authorList>
            <person name="Li X."/>
            <person name="Tian Y."/>
            <person name="Gao K."/>
        </authorList>
    </citation>
    <scope>NUCLEOTIDE SEQUENCE [LARGE SCALE GENOMIC DNA]</scope>
    <source>
        <strain evidence="1">0250</strain>
    </source>
</reference>
<keyword evidence="2" id="KW-1185">Reference proteome</keyword>
<proteinExistence type="predicted"/>
<dbReference type="AlphaFoldDB" id="A0A6G4AIW1"/>
<comment type="caution">
    <text evidence="1">The sequence shown here is derived from an EMBL/GenBank/DDBJ whole genome shotgun (WGS) entry which is preliminary data.</text>
</comment>
<dbReference type="Proteomes" id="UP000476310">
    <property type="component" value="Unassembled WGS sequence"/>
</dbReference>
<evidence type="ECO:0000313" key="2">
    <source>
        <dbReference type="Proteomes" id="UP000476310"/>
    </source>
</evidence>
<dbReference type="EMBL" id="JAAIKT010000022">
    <property type="protein sequence ID" value="NEW72571.1"/>
    <property type="molecule type" value="Genomic_DNA"/>
</dbReference>